<keyword evidence="7" id="KW-0121">Carboxypeptidase</keyword>
<dbReference type="InterPro" id="IPR039866">
    <property type="entry name" value="CPQ"/>
</dbReference>
<accession>A0ABS9L0W1</accession>
<evidence type="ECO:0000256" key="8">
    <source>
        <dbReference type="ARBA" id="ARBA00022670"/>
    </source>
</evidence>
<name>A0ABS9L0W1_9BACT</name>
<dbReference type="EMBL" id="JAKLTR010000045">
    <property type="protein sequence ID" value="MCG2618211.1"/>
    <property type="molecule type" value="Genomic_DNA"/>
</dbReference>
<evidence type="ECO:0000259" key="21">
    <source>
        <dbReference type="Pfam" id="PF04389"/>
    </source>
</evidence>
<evidence type="ECO:0000256" key="9">
    <source>
        <dbReference type="ARBA" id="ARBA00022723"/>
    </source>
</evidence>
<evidence type="ECO:0000256" key="13">
    <source>
        <dbReference type="ARBA" id="ARBA00022833"/>
    </source>
</evidence>
<proteinExistence type="predicted"/>
<evidence type="ECO:0000256" key="20">
    <source>
        <dbReference type="ARBA" id="ARBA00033328"/>
    </source>
</evidence>
<dbReference type="Pfam" id="PF04389">
    <property type="entry name" value="Peptidase_M28"/>
    <property type="match status" value="1"/>
</dbReference>
<evidence type="ECO:0000313" key="22">
    <source>
        <dbReference type="EMBL" id="MCG2618211.1"/>
    </source>
</evidence>
<dbReference type="Gene3D" id="3.40.630.10">
    <property type="entry name" value="Zn peptidases"/>
    <property type="match status" value="2"/>
</dbReference>
<evidence type="ECO:0000256" key="18">
    <source>
        <dbReference type="ARBA" id="ARBA00023228"/>
    </source>
</evidence>
<evidence type="ECO:0000256" key="3">
    <source>
        <dbReference type="ARBA" id="ARBA00004555"/>
    </source>
</evidence>
<evidence type="ECO:0000313" key="23">
    <source>
        <dbReference type="Proteomes" id="UP001165367"/>
    </source>
</evidence>
<dbReference type="Proteomes" id="UP001165367">
    <property type="component" value="Unassembled WGS sequence"/>
</dbReference>
<keyword evidence="9" id="KW-0479">Metal-binding</keyword>
<feature type="domain" description="Peptidase M28" evidence="21">
    <location>
        <begin position="305"/>
        <end position="506"/>
    </location>
</feature>
<dbReference type="RefSeq" id="WP_237877487.1">
    <property type="nucleotide sequence ID" value="NZ_JAKLTR010000045.1"/>
</dbReference>
<dbReference type="InterPro" id="IPR007484">
    <property type="entry name" value="Peptidase_M28"/>
</dbReference>
<evidence type="ECO:0000256" key="12">
    <source>
        <dbReference type="ARBA" id="ARBA00022824"/>
    </source>
</evidence>
<evidence type="ECO:0000256" key="11">
    <source>
        <dbReference type="ARBA" id="ARBA00022801"/>
    </source>
</evidence>
<keyword evidence="13" id="KW-0862">Zinc</keyword>
<protein>
    <recommendedName>
        <fullName evidence="5">Carboxypeptidase Q</fullName>
    </recommendedName>
    <alternativeName>
        <fullName evidence="20">Plasma glutamate carboxypeptidase</fullName>
    </alternativeName>
</protein>
<evidence type="ECO:0000256" key="1">
    <source>
        <dbReference type="ARBA" id="ARBA00004240"/>
    </source>
</evidence>
<keyword evidence="15" id="KW-0482">Metalloprotease</keyword>
<keyword evidence="6" id="KW-0964">Secreted</keyword>
<evidence type="ECO:0000256" key="7">
    <source>
        <dbReference type="ARBA" id="ARBA00022645"/>
    </source>
</evidence>
<evidence type="ECO:0000256" key="19">
    <source>
        <dbReference type="ARBA" id="ARBA00025833"/>
    </source>
</evidence>
<keyword evidence="17" id="KW-0325">Glycoprotein</keyword>
<keyword evidence="23" id="KW-1185">Reference proteome</keyword>
<comment type="caution">
    <text evidence="22">The sequence shown here is derived from an EMBL/GenBank/DDBJ whole genome shotgun (WGS) entry which is preliminary data.</text>
</comment>
<dbReference type="SUPFAM" id="SSF53187">
    <property type="entry name" value="Zn-dependent exopeptidases"/>
    <property type="match status" value="1"/>
</dbReference>
<keyword evidence="12" id="KW-0256">Endoplasmic reticulum</keyword>
<keyword evidence="10" id="KW-0732">Signal</keyword>
<evidence type="ECO:0000256" key="14">
    <source>
        <dbReference type="ARBA" id="ARBA00023034"/>
    </source>
</evidence>
<evidence type="ECO:0000256" key="10">
    <source>
        <dbReference type="ARBA" id="ARBA00022729"/>
    </source>
</evidence>
<sequence length="533" mass="58716">MRRLTAVLSMMVAGQMLYAQEKINLEVINKIKAEGTTNSQVMDIAFHLTDANGPRLAGSPGYTKAANWAKESLGKWGLVNNALEPWGEFGKGWELKKSYVAMTAPYYKPLIAYPKTWTKSTAGLKNAEVLLIEATDSVGLTRYAGKLKGKVLLIYKGDTLRQTFKADAVRYTDEELNKMAAAQPQAQQQRRPQVDPNDTAAVRRMREQMARQGGGAAQVLNILKTMAEKEGAIALLSSSPRGHDGTLFVQGGGSYAVGAPDNFLDIMLTHEDYLSMCRLIKKGVPVKLDVDVKSEFNQKDTKGYNVVAEIKGTDPSLKDEIVMLGGHLDSWQSATGATDNAAGSAVMLEAVRILKALNIQPRRTIRIALWGGEEEGLLGSRGYVKNHFADPATMELKPEHAKFSSYFNIDNGTGKVRGIYLQGNDKVKDIFTQWLTPFHDMGAKWVTISNTGGTDHQSFDAVGLPGFQFIQDPIEYNTRTHHTNMDSYDHLIPEDLQQISVIVASFVYNAAMRDEKLPRKELPQPRGAGGRGF</sequence>
<evidence type="ECO:0000256" key="5">
    <source>
        <dbReference type="ARBA" id="ARBA00014116"/>
    </source>
</evidence>
<evidence type="ECO:0000256" key="16">
    <source>
        <dbReference type="ARBA" id="ARBA00023145"/>
    </source>
</evidence>
<reference evidence="22" key="1">
    <citation type="submission" date="2022-01" db="EMBL/GenBank/DDBJ databases">
        <authorList>
            <person name="Jo J.-H."/>
            <person name="Im W.-T."/>
        </authorList>
    </citation>
    <scope>NUCLEOTIDE SEQUENCE</scope>
    <source>
        <strain evidence="22">NA20</strain>
    </source>
</reference>
<evidence type="ECO:0000256" key="4">
    <source>
        <dbReference type="ARBA" id="ARBA00004613"/>
    </source>
</evidence>
<comment type="subcellular location">
    <subcellularLocation>
        <location evidence="1">Endoplasmic reticulum</location>
    </subcellularLocation>
    <subcellularLocation>
        <location evidence="3">Golgi apparatus</location>
    </subcellularLocation>
    <subcellularLocation>
        <location evidence="2">Lysosome</location>
    </subcellularLocation>
    <subcellularLocation>
        <location evidence="4">Secreted</location>
    </subcellularLocation>
</comment>
<dbReference type="CDD" id="cd08015">
    <property type="entry name" value="M28_like"/>
    <property type="match status" value="1"/>
</dbReference>
<keyword evidence="18" id="KW-0458">Lysosome</keyword>
<dbReference type="PANTHER" id="PTHR12053:SF3">
    <property type="entry name" value="CARBOXYPEPTIDASE Q"/>
    <property type="match status" value="1"/>
</dbReference>
<organism evidence="22 23">
    <name type="scientific">Terrimonas ginsenosidimutans</name>
    <dbReference type="NCBI Taxonomy" id="2908004"/>
    <lineage>
        <taxon>Bacteria</taxon>
        <taxon>Pseudomonadati</taxon>
        <taxon>Bacteroidota</taxon>
        <taxon>Chitinophagia</taxon>
        <taxon>Chitinophagales</taxon>
        <taxon>Chitinophagaceae</taxon>
        <taxon>Terrimonas</taxon>
    </lineage>
</organism>
<evidence type="ECO:0000256" key="6">
    <source>
        <dbReference type="ARBA" id="ARBA00022525"/>
    </source>
</evidence>
<keyword evidence="8" id="KW-0645">Protease</keyword>
<keyword evidence="11" id="KW-0378">Hydrolase</keyword>
<keyword evidence="14" id="KW-0333">Golgi apparatus</keyword>
<evidence type="ECO:0000256" key="17">
    <source>
        <dbReference type="ARBA" id="ARBA00023180"/>
    </source>
</evidence>
<evidence type="ECO:0000256" key="15">
    <source>
        <dbReference type="ARBA" id="ARBA00023049"/>
    </source>
</evidence>
<keyword evidence="16" id="KW-0865">Zymogen</keyword>
<dbReference type="PANTHER" id="PTHR12053">
    <property type="entry name" value="PROTEASE FAMILY M28 PLASMA GLUTAMATE CARBOXYPEPTIDASE-RELATED"/>
    <property type="match status" value="1"/>
</dbReference>
<evidence type="ECO:0000256" key="2">
    <source>
        <dbReference type="ARBA" id="ARBA00004371"/>
    </source>
</evidence>
<comment type="subunit">
    <text evidence="19">Homodimer. The monomeric form is inactive while the homodimer is active.</text>
</comment>
<gene>
    <name evidence="22" type="ORF">LZZ85_28205</name>
</gene>